<dbReference type="EC" id="3.5.3.18" evidence="1"/>
<dbReference type="Gene3D" id="3.75.10.10">
    <property type="entry name" value="L-arginine/glycine Amidinotransferase, Chain A"/>
    <property type="match status" value="1"/>
</dbReference>
<comment type="caution">
    <text evidence="1">The sequence shown here is derived from an EMBL/GenBank/DDBJ whole genome shotgun (WGS) entry which is preliminary data.</text>
</comment>
<dbReference type="PANTHER" id="PTHR47271">
    <property type="entry name" value="ARGININE DEIMINASE"/>
    <property type="match status" value="1"/>
</dbReference>
<reference evidence="2" key="1">
    <citation type="journal article" date="2019" name="Int. J. Syst. Evol. Microbiol.">
        <title>The Global Catalogue of Microorganisms (GCM) 10K type strain sequencing project: providing services to taxonomists for standard genome sequencing and annotation.</title>
        <authorList>
            <consortium name="The Broad Institute Genomics Platform"/>
            <consortium name="The Broad Institute Genome Sequencing Center for Infectious Disease"/>
            <person name="Wu L."/>
            <person name="Ma J."/>
        </authorList>
    </citation>
    <scope>NUCLEOTIDE SEQUENCE [LARGE SCALE GENOMIC DNA]</scope>
    <source>
        <strain evidence="2">CCUG 43114</strain>
    </source>
</reference>
<name>A0ABW0GMX0_9MICO</name>
<dbReference type="PANTHER" id="PTHR47271:SF2">
    <property type="entry name" value="ARGININE DEIMINASE"/>
    <property type="match status" value="1"/>
</dbReference>
<accession>A0ABW0GMX0</accession>
<dbReference type="RefSeq" id="WP_377002806.1">
    <property type="nucleotide sequence ID" value="NZ_JBBEOG010000004.1"/>
</dbReference>
<dbReference type="Proteomes" id="UP001596122">
    <property type="component" value="Unassembled WGS sequence"/>
</dbReference>
<protein>
    <submittedName>
        <fullName evidence="1">Dimethylargininase</fullName>
        <ecNumber evidence="1">3.5.3.18</ecNumber>
    </submittedName>
</protein>
<evidence type="ECO:0000313" key="2">
    <source>
        <dbReference type="Proteomes" id="UP001596122"/>
    </source>
</evidence>
<evidence type="ECO:0000313" key="1">
    <source>
        <dbReference type="EMBL" id="MFC5381310.1"/>
    </source>
</evidence>
<gene>
    <name evidence="1" type="primary">ddaH</name>
    <name evidence="1" type="ORF">ACFPJ6_10950</name>
</gene>
<dbReference type="GO" id="GO:0016403">
    <property type="term" value="F:dimethylargininase activity"/>
    <property type="evidence" value="ECO:0007669"/>
    <property type="project" value="UniProtKB-EC"/>
</dbReference>
<keyword evidence="2" id="KW-1185">Reference proteome</keyword>
<keyword evidence="1" id="KW-0378">Hydrolase</keyword>
<dbReference type="NCBIfam" id="NF045659">
    <property type="entry name" value="DiMArgaseDdahMtb"/>
    <property type="match status" value="1"/>
</dbReference>
<sequence length="261" mass="27703">MCAPVHFEVAYAINAWMTPGAVVDTALAVQQWETLRATYEGLGHEVELLDPVPGLPDMVFAANGAFVVDGVAVGARFAHPERAAEAPAHAAWLEAHGFGPVTPTVGTHEGEGDLTVVGDLVLAGTGFRTDRRAHAEIQERTGRPVVGLELVDPRFYHLDTALFPLDDTTVAYYPGAFSDGSRRVLERLYPDAVVASEADALVLGLNAVSDGRHVVLPVAATGLAEQLRERGFVPVPVDLSELLKGGGGPKCCTSELRPRPL</sequence>
<proteinExistence type="predicted"/>
<dbReference type="EMBL" id="JBHSLD010000009">
    <property type="protein sequence ID" value="MFC5381310.1"/>
    <property type="molecule type" value="Genomic_DNA"/>
</dbReference>
<dbReference type="SUPFAM" id="SSF55909">
    <property type="entry name" value="Pentein"/>
    <property type="match status" value="1"/>
</dbReference>
<organism evidence="1 2">
    <name type="scientific">Aquipuribacter nitratireducens</name>
    <dbReference type="NCBI Taxonomy" id="650104"/>
    <lineage>
        <taxon>Bacteria</taxon>
        <taxon>Bacillati</taxon>
        <taxon>Actinomycetota</taxon>
        <taxon>Actinomycetes</taxon>
        <taxon>Micrococcales</taxon>
        <taxon>Intrasporangiaceae</taxon>
        <taxon>Aquipuribacter</taxon>
    </lineage>
</organism>